<dbReference type="InterPro" id="IPR013783">
    <property type="entry name" value="Ig-like_fold"/>
</dbReference>
<dbReference type="Pfam" id="PF17967">
    <property type="entry name" value="Pullulanase_N2"/>
    <property type="match status" value="1"/>
</dbReference>
<evidence type="ECO:0000313" key="10">
    <source>
        <dbReference type="EMBL" id="ERT14167.1"/>
    </source>
</evidence>
<dbReference type="AlphaFoldDB" id="U7R4F7"/>
<dbReference type="InterPro" id="IPR013780">
    <property type="entry name" value="Glyco_hydro_b"/>
</dbReference>
<dbReference type="NCBIfam" id="TIGR02103">
    <property type="entry name" value="pullul_strch"/>
    <property type="match status" value="1"/>
</dbReference>
<dbReference type="InterPro" id="IPR024561">
    <property type="entry name" value="Pullul_strch_C"/>
</dbReference>
<dbReference type="Gene3D" id="2.60.40.1130">
    <property type="entry name" value="Rab geranylgeranyltransferase alpha-subunit, insert domain"/>
    <property type="match status" value="1"/>
</dbReference>
<name>U7R4F7_PHOTE</name>
<comment type="caution">
    <text evidence="10">The sequence shown here is derived from an EMBL/GenBank/DDBJ whole genome shotgun (WGS) entry which is preliminary data.</text>
</comment>
<keyword evidence="4" id="KW-0326">Glycosidase</keyword>
<evidence type="ECO:0000259" key="5">
    <source>
        <dbReference type="Pfam" id="PF02922"/>
    </source>
</evidence>
<dbReference type="InterPro" id="IPR014756">
    <property type="entry name" value="Ig_E-set"/>
</dbReference>
<dbReference type="SUPFAM" id="SSF51445">
    <property type="entry name" value="(Trans)glycosidases"/>
    <property type="match status" value="1"/>
</dbReference>
<feature type="domain" description="Pullulanase carbohydrate-binding module 41" evidence="6">
    <location>
        <begin position="74"/>
        <end position="167"/>
    </location>
</feature>
<protein>
    <submittedName>
        <fullName evidence="10">Pullulanase</fullName>
    </submittedName>
</protein>
<dbReference type="InterPro" id="IPR011839">
    <property type="entry name" value="Pullul_strch"/>
</dbReference>
<dbReference type="Gene3D" id="2.60.40.1110">
    <property type="match status" value="1"/>
</dbReference>
<dbReference type="Pfam" id="PF03714">
    <property type="entry name" value="PUD"/>
    <property type="match status" value="1"/>
</dbReference>
<dbReference type="InterPro" id="IPR005323">
    <property type="entry name" value="CBM41_pullulanase"/>
</dbReference>
<dbReference type="CDD" id="cd02860">
    <property type="entry name" value="E_set_Pullulanase"/>
    <property type="match status" value="1"/>
</dbReference>
<feature type="domain" description="Pullulanase N2" evidence="8">
    <location>
        <begin position="182"/>
        <end position="291"/>
    </location>
</feature>
<dbReference type="PANTHER" id="PTHR43002">
    <property type="entry name" value="GLYCOGEN DEBRANCHING ENZYME"/>
    <property type="match status" value="1"/>
</dbReference>
<evidence type="ECO:0000256" key="1">
    <source>
        <dbReference type="ARBA" id="ARBA00008061"/>
    </source>
</evidence>
<dbReference type="InterPro" id="IPR017853">
    <property type="entry name" value="GH"/>
</dbReference>
<feature type="domain" description="Glycoside hydrolase family 13 N-terminal" evidence="5">
    <location>
        <begin position="302"/>
        <end position="386"/>
    </location>
</feature>
<proteinExistence type="inferred from homology"/>
<dbReference type="InterPro" id="IPR041111">
    <property type="entry name" value="Pullulanase_Ins"/>
</dbReference>
<dbReference type="CDD" id="cd11341">
    <property type="entry name" value="AmyAc_Pullulanase_LD-like"/>
    <property type="match status" value="1"/>
</dbReference>
<keyword evidence="3" id="KW-0378">Hydrolase</keyword>
<evidence type="ECO:0000256" key="4">
    <source>
        <dbReference type="ARBA" id="ARBA00023295"/>
    </source>
</evidence>
<dbReference type="RefSeq" id="WP_021323424.1">
    <property type="nucleotide sequence ID" value="NZ_AXDT01000037.1"/>
</dbReference>
<comment type="similarity">
    <text evidence="1">Belongs to the glycosyl hydrolase 13 family.</text>
</comment>
<dbReference type="GO" id="GO:0051060">
    <property type="term" value="F:pullulanase activity"/>
    <property type="evidence" value="ECO:0007669"/>
    <property type="project" value="InterPro"/>
</dbReference>
<dbReference type="PROSITE" id="PS51257">
    <property type="entry name" value="PROKAR_LIPOPROTEIN"/>
    <property type="match status" value="1"/>
</dbReference>
<organism evidence="10 11">
    <name type="scientific">Photorhabdus temperata J3</name>
    <dbReference type="NCBI Taxonomy" id="1389415"/>
    <lineage>
        <taxon>Bacteria</taxon>
        <taxon>Pseudomonadati</taxon>
        <taxon>Pseudomonadota</taxon>
        <taxon>Gammaproteobacteria</taxon>
        <taxon>Enterobacterales</taxon>
        <taxon>Morganellaceae</taxon>
        <taxon>Photorhabdus</taxon>
    </lineage>
</organism>
<dbReference type="GO" id="GO:0005975">
    <property type="term" value="P:carbohydrate metabolic process"/>
    <property type="evidence" value="ECO:0007669"/>
    <property type="project" value="InterPro"/>
</dbReference>
<evidence type="ECO:0000259" key="6">
    <source>
        <dbReference type="Pfam" id="PF03714"/>
    </source>
</evidence>
<dbReference type="InterPro" id="IPR004193">
    <property type="entry name" value="Glyco_hydro_13_N"/>
</dbReference>
<dbReference type="PATRIC" id="fig|1389415.4.peg.960"/>
<dbReference type="SUPFAM" id="SSF81296">
    <property type="entry name" value="E set domains"/>
    <property type="match status" value="2"/>
</dbReference>
<dbReference type="CDD" id="cd10315">
    <property type="entry name" value="CBM41_pullulanase"/>
    <property type="match status" value="1"/>
</dbReference>
<dbReference type="Proteomes" id="UP000017133">
    <property type="component" value="Unassembled WGS sequence"/>
</dbReference>
<evidence type="ECO:0000256" key="3">
    <source>
        <dbReference type="ARBA" id="ARBA00022801"/>
    </source>
</evidence>
<dbReference type="InterPro" id="IPR013784">
    <property type="entry name" value="Carb-bd-like_fold"/>
</dbReference>
<reference evidence="10 11" key="1">
    <citation type="submission" date="2013-10" db="EMBL/GenBank/DDBJ databases">
        <title>Whole Genome Shotgun Sequence of Photorhabdus temperata J3.</title>
        <authorList>
            <person name="Park G.-S."/>
            <person name="Hong S.-J."/>
            <person name="Shin J.-H."/>
        </authorList>
    </citation>
    <scope>NUCLEOTIDE SEQUENCE [LARGE SCALE GENOMIC DNA]</scope>
    <source>
        <strain evidence="10 11">J3</strain>
    </source>
</reference>
<dbReference type="EMBL" id="AXDT01000037">
    <property type="protein sequence ID" value="ERT14167.1"/>
    <property type="molecule type" value="Genomic_DNA"/>
</dbReference>
<dbReference type="Pfam" id="PF11852">
    <property type="entry name" value="Pullul_strch_C"/>
    <property type="match status" value="1"/>
</dbReference>
<feature type="domain" description="Alpha-1,6-glucosidases pullulanase-type C-terminal" evidence="7">
    <location>
        <begin position="910"/>
        <end position="1072"/>
    </location>
</feature>
<keyword evidence="11" id="KW-1185">Reference proteome</keyword>
<dbReference type="InterPro" id="IPR040671">
    <property type="entry name" value="Pullulanase_N2"/>
</dbReference>
<dbReference type="Gene3D" id="2.60.40.10">
    <property type="entry name" value="Immunoglobulins"/>
    <property type="match status" value="1"/>
</dbReference>
<evidence type="ECO:0000259" key="7">
    <source>
        <dbReference type="Pfam" id="PF11852"/>
    </source>
</evidence>
<evidence type="ECO:0000259" key="9">
    <source>
        <dbReference type="Pfam" id="PF18494"/>
    </source>
</evidence>
<dbReference type="SUPFAM" id="SSF51011">
    <property type="entry name" value="Glycosyl hydrolase domain"/>
    <property type="match status" value="1"/>
</dbReference>
<keyword evidence="2" id="KW-0732">Signal</keyword>
<accession>U7R4F7</accession>
<evidence type="ECO:0000259" key="8">
    <source>
        <dbReference type="Pfam" id="PF17967"/>
    </source>
</evidence>
<dbReference type="Gene3D" id="2.60.40.1180">
    <property type="entry name" value="Golgi alpha-mannosidase II"/>
    <property type="match status" value="1"/>
</dbReference>
<sequence>MVAHFVKQAYRALLSGTFVLLAGCDNNGSSSNTSQEPIAHLPIKIPGEAARAGDLQAVIHLVDIAKLSQSPTTNHDYSANTLYLWNDENCDSLASPSLSWNDFSAIPTGSDSYGPYWVVPLNKNEGCINFIVRDGNNTKLIDSDLRISFSDFSNRTISVIPGSDQIYSSRAEAFESVFGVSQASAHWIDNQTLLWSGGADKPYVRLYHSWSKVVANDQGNFTDSYLALTPTTLSQKTADRFPHLRNLTAFRLPEDTDIETLLTGDLVVLATNKEGLLLSATQVQTAGVLDDRFADAADTLEYGALINDADVTFRLWAPTAQDVGLVIYDTDKQIIANHPMSRDPTSGSWSWQGDKALVGAYYRYALTVYHPRSRNVEHYEVTDPYSHSLSTNSEYSQVINLDDEALKPQNWDSLIMPRSQSTLADIARMTIYESHVRDLSIADSTVPEAWRGKYLALTANNSDMFKHLKALSQAGVTHMELLPVFDLASVNEFSDQVADLNHPFSRLCQVNTMVRNSRFADYCNSSQTVGEVLQELRSGDSASNPQVQELNAMIAETDSYNWGYDPFHYSVPEGSYATDAEGSVRIKEFRAMIQAIKQQLGVNVVMDVAYNHTNAAGPTDKSSVLDKIVPWYYHRLNEISGNVESNTCCHDTAPEHRMFAKLIEDSLVTWVKDYKIDAFRFDLMGFHPKAQMLLALAKVRAINPSVYFFGEGWNSGQDDRFEMASQINLKGTGIGTFSDRLRDAVQGGGPFDSADSIRINQGVGNGAGTLPNEQTWLNANEVRHLADLVRLGMAGNLADFVLIDKDGAVKTGREIDYKGAIAGYAADPIEVINYVSKHDNQTLWDLISYKAAREADLATRVRMQAISLATTFLGQGLAFAQHGSELLRSKSFTRDSYDAGDWFNRVSYTYQDNNYDVGMPGLRNDGGNYALIERVKNVVDKPGQTELLQMTAFYQELLRLRQFSPLMTLGDGASVKQRIDFRNVGPNQQLGLLVMTIDDGNTTDDDRDLRFDGLVVVINAAPWFATVRDLNIKGLKLNDIQSELGNTSLAAGIKIAKDGAVTLPAWSVAVLVLPQDGVRGTGLPVRRK</sequence>
<gene>
    <name evidence="10" type="ORF">O185_04855</name>
</gene>
<dbReference type="Pfam" id="PF02922">
    <property type="entry name" value="CBM_48"/>
    <property type="match status" value="1"/>
</dbReference>
<evidence type="ECO:0000256" key="2">
    <source>
        <dbReference type="ARBA" id="ARBA00022729"/>
    </source>
</evidence>
<evidence type="ECO:0000313" key="11">
    <source>
        <dbReference type="Proteomes" id="UP000017133"/>
    </source>
</evidence>
<dbReference type="Gene3D" id="3.20.20.80">
    <property type="entry name" value="Glycosidases"/>
    <property type="match status" value="1"/>
</dbReference>
<dbReference type="SUPFAM" id="SSF49452">
    <property type="entry name" value="Starch-binding domain-like"/>
    <property type="match status" value="1"/>
</dbReference>
<dbReference type="GO" id="GO:0030246">
    <property type="term" value="F:carbohydrate binding"/>
    <property type="evidence" value="ECO:0007669"/>
    <property type="project" value="InterPro"/>
</dbReference>
<feature type="domain" description="Pullulanase Ins" evidence="9">
    <location>
        <begin position="487"/>
        <end position="560"/>
    </location>
</feature>
<dbReference type="Pfam" id="PF18494">
    <property type="entry name" value="Pullulanase_Ins"/>
    <property type="match status" value="1"/>
</dbReference>